<dbReference type="NCBIfam" id="TIGR02613">
    <property type="entry name" value="mob_myst_B"/>
    <property type="match status" value="1"/>
</dbReference>
<dbReference type="OrthoDB" id="9813719at2"/>
<dbReference type="InterPro" id="IPR036597">
    <property type="entry name" value="Fido-like_dom_sf"/>
</dbReference>
<feature type="active site" evidence="1">
    <location>
        <position position="132"/>
    </location>
</feature>
<dbReference type="InterPro" id="IPR003812">
    <property type="entry name" value="Fido"/>
</dbReference>
<dbReference type="EMBL" id="VWPK01000129">
    <property type="protein sequence ID" value="KAA5607929.1"/>
    <property type="molecule type" value="Genomic_DNA"/>
</dbReference>
<keyword evidence="4" id="KW-1185">Reference proteome</keyword>
<dbReference type="SUPFAM" id="SSF140931">
    <property type="entry name" value="Fic-like"/>
    <property type="match status" value="1"/>
</dbReference>
<evidence type="ECO:0000313" key="3">
    <source>
        <dbReference type="EMBL" id="KAA5607929.1"/>
    </source>
</evidence>
<dbReference type="InterPro" id="IPR040198">
    <property type="entry name" value="Fido_containing"/>
</dbReference>
<name>A0A5M6IJB9_9PROT</name>
<reference evidence="3 4" key="1">
    <citation type="submission" date="2019-09" db="EMBL/GenBank/DDBJ databases">
        <title>Genome sequence of Rhodovastum atsumiense, a diverse member of the Acetobacteraceae family of non-sulfur purple photosynthetic bacteria.</title>
        <authorList>
            <person name="Meyer T."/>
            <person name="Kyndt J."/>
        </authorList>
    </citation>
    <scope>NUCLEOTIDE SEQUENCE [LARGE SCALE GENOMIC DNA]</scope>
    <source>
        <strain evidence="3 4">DSM 21279</strain>
    </source>
</reference>
<proteinExistence type="predicted"/>
<dbReference type="Pfam" id="PF02661">
    <property type="entry name" value="Fic"/>
    <property type="match status" value="1"/>
</dbReference>
<sequence>MSGLFEEPDDAATPLADTERDGLIPSHIALRRELNAAEQANILAGQEWGLRQLRRDLLCEDFARSLHRHMFGDVWRWAGKFRTTTRNIGIDPWKIPVELRQLLDDARLWVAAQVFPPDEIAVRLHHRLVAIHPFPNGNGRHARLMADLLAMQLGQPRFPWGRGTLASAGDLRRRYIDALRQADAHDIGPLLAFARAPGDDQTGTKGHG</sequence>
<dbReference type="PANTHER" id="PTHR13504:SF39">
    <property type="entry name" value="CELL FILAMENTATION PROTEIN"/>
    <property type="match status" value="1"/>
</dbReference>
<feature type="domain" description="Fido" evidence="2">
    <location>
        <begin position="58"/>
        <end position="196"/>
    </location>
</feature>
<evidence type="ECO:0000256" key="1">
    <source>
        <dbReference type="PIRSR" id="PIRSR640198-1"/>
    </source>
</evidence>
<organism evidence="3 4">
    <name type="scientific">Rhodovastum atsumiense</name>
    <dbReference type="NCBI Taxonomy" id="504468"/>
    <lineage>
        <taxon>Bacteria</taxon>
        <taxon>Pseudomonadati</taxon>
        <taxon>Pseudomonadota</taxon>
        <taxon>Alphaproteobacteria</taxon>
        <taxon>Acetobacterales</taxon>
        <taxon>Acetobacteraceae</taxon>
        <taxon>Rhodovastum</taxon>
    </lineage>
</organism>
<dbReference type="Gene3D" id="1.10.3290.10">
    <property type="entry name" value="Fido-like domain"/>
    <property type="match status" value="1"/>
</dbReference>
<dbReference type="InterPro" id="IPR013436">
    <property type="entry name" value="Mobile_mystery_prot_B"/>
</dbReference>
<dbReference type="RefSeq" id="WP_150045814.1">
    <property type="nucleotide sequence ID" value="NZ_OW485607.1"/>
</dbReference>
<dbReference type="AlphaFoldDB" id="A0A5M6IJB9"/>
<dbReference type="Proteomes" id="UP000325255">
    <property type="component" value="Unassembled WGS sequence"/>
</dbReference>
<dbReference type="PANTHER" id="PTHR13504">
    <property type="entry name" value="FIDO DOMAIN-CONTAINING PROTEIN DDB_G0283145"/>
    <property type="match status" value="1"/>
</dbReference>
<accession>A0A5M6IJB9</accession>
<evidence type="ECO:0000313" key="4">
    <source>
        <dbReference type="Proteomes" id="UP000325255"/>
    </source>
</evidence>
<evidence type="ECO:0000259" key="2">
    <source>
        <dbReference type="PROSITE" id="PS51459"/>
    </source>
</evidence>
<dbReference type="PROSITE" id="PS51459">
    <property type="entry name" value="FIDO"/>
    <property type="match status" value="1"/>
</dbReference>
<gene>
    <name evidence="3" type="ORF">F1189_31515</name>
</gene>
<comment type="caution">
    <text evidence="3">The sequence shown here is derived from an EMBL/GenBank/DDBJ whole genome shotgun (WGS) entry which is preliminary data.</text>
</comment>
<protein>
    <submittedName>
        <fullName evidence="3">Mobile mystery protein B</fullName>
    </submittedName>
</protein>